<dbReference type="GO" id="GO:0016998">
    <property type="term" value="P:cell wall macromolecule catabolic process"/>
    <property type="evidence" value="ECO:0007669"/>
    <property type="project" value="InterPro"/>
</dbReference>
<dbReference type="CTD" id="9810614"/>
<organism evidence="4">
    <name type="scientific">Caenorhabditis remanei</name>
    <name type="common">Caenorhabditis vulgaris</name>
    <dbReference type="NCBI Taxonomy" id="31234"/>
    <lineage>
        <taxon>Eukaryota</taxon>
        <taxon>Metazoa</taxon>
        <taxon>Ecdysozoa</taxon>
        <taxon>Nematoda</taxon>
        <taxon>Chromadorea</taxon>
        <taxon>Rhabditida</taxon>
        <taxon>Rhabditina</taxon>
        <taxon>Rhabditomorpha</taxon>
        <taxon>Rhabditoidea</taxon>
        <taxon>Rhabditidae</taxon>
        <taxon>Peloderinae</taxon>
        <taxon>Caenorhabditis</taxon>
    </lineage>
</organism>
<dbReference type="FunCoup" id="E3LTP7">
    <property type="interactions" value="3"/>
</dbReference>
<dbReference type="GO" id="GO:0050829">
    <property type="term" value="P:defense response to Gram-negative bacterium"/>
    <property type="evidence" value="ECO:0007669"/>
    <property type="project" value="EnsemblMetazoa"/>
</dbReference>
<dbReference type="CDD" id="cd06416">
    <property type="entry name" value="GH25_Lys1-like"/>
    <property type="match status" value="1"/>
</dbReference>
<dbReference type="GeneID" id="9810614"/>
<dbReference type="InterPro" id="IPR002053">
    <property type="entry name" value="Glyco_hydro_25"/>
</dbReference>
<gene>
    <name evidence="3" type="primary">Cre-lys-2</name>
    <name evidence="3" type="ORF">CRE_30678</name>
</gene>
<dbReference type="GO" id="GO:0009253">
    <property type="term" value="P:peptidoglycan catabolic process"/>
    <property type="evidence" value="ECO:0007669"/>
    <property type="project" value="InterPro"/>
</dbReference>
<dbReference type="GO" id="GO:0045087">
    <property type="term" value="P:innate immune response"/>
    <property type="evidence" value="ECO:0007669"/>
    <property type="project" value="EnsemblMetazoa"/>
</dbReference>
<evidence type="ECO:0000256" key="2">
    <source>
        <dbReference type="ARBA" id="ARBA00022729"/>
    </source>
</evidence>
<proteinExistence type="inferred from homology"/>
<dbReference type="eggNOG" id="ENOG502S5RB">
    <property type="taxonomic scope" value="Eukaryota"/>
</dbReference>
<keyword evidence="4" id="KW-1185">Reference proteome</keyword>
<dbReference type="EMBL" id="DS268415">
    <property type="protein sequence ID" value="EFP11211.1"/>
    <property type="molecule type" value="Genomic_DNA"/>
</dbReference>
<dbReference type="OrthoDB" id="25039at2759"/>
<dbReference type="FunFam" id="3.20.20.80:FF:000129">
    <property type="entry name" value="Lysozyme-like protein 7"/>
    <property type="match status" value="1"/>
</dbReference>
<dbReference type="RefSeq" id="XP_003112690.2">
    <property type="nucleotide sequence ID" value="XM_003112642.2"/>
</dbReference>
<dbReference type="KEGG" id="crq:GCK72_017562"/>
<reference evidence="3" key="1">
    <citation type="submission" date="2007-07" db="EMBL/GenBank/DDBJ databases">
        <title>PCAP assembly of the Caenorhabditis remanei genome.</title>
        <authorList>
            <consortium name="The Caenorhabditis remanei Sequencing Consortium"/>
            <person name="Wilson R.K."/>
        </authorList>
    </citation>
    <scope>NUCLEOTIDE SEQUENCE [LARGE SCALE GENOMIC DNA]</scope>
    <source>
        <strain evidence="3">PB4641</strain>
    </source>
</reference>
<sequence>MVKSSIALALLFAFSSARPQDIETNTVVFGFEQTVALPAPAIVNNDASYGNAVDLSVPTSAAMMTCLKKAKYQVVFVRAFAPAGSGSFDMNAVGTIRNAYTAGLGIEVYMTPQPTSSNQGYQQLDILYNNLNNNGITVRAVWIQVTSPANWPNNPTANVNFINSIVARAKQYGLTVGIYTSQYDWSQITAQWNTLSSDVLLWYWNVLGSGASGETKATFDDFRAFGSFKKASAKQYAQVETVCQMVVNRDVYAVGIPSVAAEKTVVSESDKIVVGGFVGN</sequence>
<dbReference type="PANTHER" id="PTHR23208:SF21">
    <property type="entry name" value="LYSOZYME-LIKE PROTEIN 2"/>
    <property type="match status" value="1"/>
</dbReference>
<evidence type="ECO:0000256" key="1">
    <source>
        <dbReference type="ARBA" id="ARBA00010646"/>
    </source>
</evidence>
<dbReference type="GO" id="GO:0003796">
    <property type="term" value="F:lysozyme activity"/>
    <property type="evidence" value="ECO:0007669"/>
    <property type="project" value="InterPro"/>
</dbReference>
<dbReference type="STRING" id="31234.E3LTP7"/>
<dbReference type="InterPro" id="IPR017853">
    <property type="entry name" value="GH"/>
</dbReference>
<evidence type="ECO:0000313" key="4">
    <source>
        <dbReference type="Proteomes" id="UP000008281"/>
    </source>
</evidence>
<dbReference type="GO" id="GO:0007165">
    <property type="term" value="P:signal transduction"/>
    <property type="evidence" value="ECO:0007669"/>
    <property type="project" value="TreeGrafter"/>
</dbReference>
<dbReference type="Proteomes" id="UP000008281">
    <property type="component" value="Unassembled WGS sequence"/>
</dbReference>
<dbReference type="OMA" id="QYAQVET"/>
<comment type="similarity">
    <text evidence="1">Belongs to the glycosyl hydrolase 25 family.</text>
</comment>
<dbReference type="HOGENOM" id="CLU_073372_1_0_1"/>
<dbReference type="Gene3D" id="3.20.20.80">
    <property type="entry name" value="Glycosidases"/>
    <property type="match status" value="1"/>
</dbReference>
<dbReference type="PROSITE" id="PS51904">
    <property type="entry name" value="GLYCOSYL_HYDROL_F25_2"/>
    <property type="match status" value="1"/>
</dbReference>
<dbReference type="InterPro" id="IPR051595">
    <property type="entry name" value="GH25_Enzymes"/>
</dbReference>
<evidence type="ECO:0000313" key="3">
    <source>
        <dbReference type="EMBL" id="EFP11211.1"/>
    </source>
</evidence>
<keyword evidence="2" id="KW-0732">Signal</keyword>
<dbReference type="PANTHER" id="PTHR23208">
    <property type="entry name" value="LYSOZYME PROTEIN"/>
    <property type="match status" value="1"/>
</dbReference>
<protein>
    <submittedName>
        <fullName evidence="3">CRE-LYS-2 protein</fullName>
    </submittedName>
</protein>
<dbReference type="AlphaFoldDB" id="E3LTP7"/>
<dbReference type="GO" id="GO:0050830">
    <property type="term" value="P:defense response to Gram-positive bacterium"/>
    <property type="evidence" value="ECO:0007669"/>
    <property type="project" value="EnsemblMetazoa"/>
</dbReference>
<name>E3LTP7_CAERE</name>
<accession>E3LTP7</accession>
<dbReference type="SUPFAM" id="SSF51445">
    <property type="entry name" value="(Trans)glycosidases"/>
    <property type="match status" value="1"/>
</dbReference>